<feature type="binding site" evidence="11 12">
    <location>
        <begin position="80"/>
        <end position="81"/>
    </location>
    <ligand>
        <name>FAD</name>
        <dbReference type="ChEBI" id="CHEBI:57692"/>
    </ligand>
</feature>
<keyword evidence="10 11" id="KW-0411">Iron-sulfur</keyword>
<evidence type="ECO:0000313" key="15">
    <source>
        <dbReference type="EMBL" id="SDL75981.1"/>
    </source>
</evidence>
<dbReference type="GO" id="GO:0009055">
    <property type="term" value="F:electron transfer activity"/>
    <property type="evidence" value="ECO:0007669"/>
    <property type="project" value="UniProtKB-UniRule"/>
</dbReference>
<keyword evidence="7 11" id="KW-0665">Pyrimidine biosynthesis</keyword>
<comment type="cofactor">
    <cofactor evidence="13">
        <name>[2Fe-2S] cluster</name>
        <dbReference type="ChEBI" id="CHEBI:190135"/>
    </cofactor>
    <text evidence="13">Binds 1 [2Fe-2S] cluster per subunit.</text>
</comment>
<dbReference type="PANTHER" id="PTHR43513:SF3">
    <property type="entry name" value="DIHYDROOROTATE DEHYDROGENASE B (NAD(+)), ELECTRON TRANSFER SUBUNIT-RELATED"/>
    <property type="match status" value="1"/>
</dbReference>
<dbReference type="PANTHER" id="PTHR43513">
    <property type="entry name" value="DIHYDROOROTATE DEHYDROGENASE B (NAD(+)), ELECTRON TRANSFER SUBUNIT"/>
    <property type="match status" value="1"/>
</dbReference>
<evidence type="ECO:0000256" key="8">
    <source>
        <dbReference type="ARBA" id="ARBA00022982"/>
    </source>
</evidence>
<dbReference type="SUPFAM" id="SSF63380">
    <property type="entry name" value="Riboflavin synthase domain-like"/>
    <property type="match status" value="1"/>
</dbReference>
<dbReference type="AlphaFoldDB" id="A0A1G9MPP2"/>
<comment type="cofactor">
    <cofactor evidence="11 12">
        <name>FAD</name>
        <dbReference type="ChEBI" id="CHEBI:57692"/>
    </cofactor>
    <text evidence="11 12">Binds 1 FAD per subunit.</text>
</comment>
<organism evidence="15 16">
    <name type="scientific">Sediminibacillus halophilus</name>
    <dbReference type="NCBI Taxonomy" id="482461"/>
    <lineage>
        <taxon>Bacteria</taxon>
        <taxon>Bacillati</taxon>
        <taxon>Bacillota</taxon>
        <taxon>Bacilli</taxon>
        <taxon>Bacillales</taxon>
        <taxon>Bacillaceae</taxon>
        <taxon>Sediminibacillus</taxon>
    </lineage>
</organism>
<evidence type="ECO:0000256" key="10">
    <source>
        <dbReference type="ARBA" id="ARBA00023014"/>
    </source>
</evidence>
<accession>A0A1G9MPP2</accession>
<dbReference type="Gene3D" id="3.40.50.80">
    <property type="entry name" value="Nucleotide-binding domain of ferredoxin-NADP reductase (FNR) module"/>
    <property type="match status" value="1"/>
</dbReference>
<evidence type="ECO:0000256" key="5">
    <source>
        <dbReference type="ARBA" id="ARBA00022723"/>
    </source>
</evidence>
<dbReference type="GO" id="GO:0044205">
    <property type="term" value="P:'de novo' UMP biosynthetic process"/>
    <property type="evidence" value="ECO:0007669"/>
    <property type="project" value="UniProtKB-UniRule"/>
</dbReference>
<dbReference type="SUPFAM" id="SSF52343">
    <property type="entry name" value="Ferredoxin reductase-like, C-terminal NADP-linked domain"/>
    <property type="match status" value="1"/>
</dbReference>
<dbReference type="PIRSF" id="PIRSF006816">
    <property type="entry name" value="Cyc3_hyd_g"/>
    <property type="match status" value="1"/>
</dbReference>
<comment type="similarity">
    <text evidence="1 11">Belongs to the PyrK family.</text>
</comment>
<dbReference type="InterPro" id="IPR017927">
    <property type="entry name" value="FAD-bd_FR_type"/>
</dbReference>
<feature type="binding site" evidence="11 13">
    <location>
        <position position="245"/>
    </location>
    <ligand>
        <name>[2Fe-2S] cluster</name>
        <dbReference type="ChEBI" id="CHEBI:190135"/>
    </ligand>
</feature>
<feature type="binding site" evidence="11 12">
    <location>
        <begin position="57"/>
        <end position="60"/>
    </location>
    <ligand>
        <name>FAD</name>
        <dbReference type="ChEBI" id="CHEBI:57692"/>
    </ligand>
</feature>
<comment type="caution">
    <text evidence="11">Lacks conserved residue(s) required for the propagation of feature annotation.</text>
</comment>
<dbReference type="OrthoDB" id="9778346at2"/>
<feature type="binding site" evidence="11 13">
    <location>
        <position position="228"/>
    </location>
    <ligand>
        <name>[2Fe-2S] cluster</name>
        <dbReference type="ChEBI" id="CHEBI:190135"/>
    </ligand>
</feature>
<evidence type="ECO:0000256" key="9">
    <source>
        <dbReference type="ARBA" id="ARBA00023004"/>
    </source>
</evidence>
<keyword evidence="5 11" id="KW-0479">Metal-binding</keyword>
<dbReference type="Gene3D" id="2.10.240.10">
    <property type="entry name" value="Dihydroorotate dehydrogenase, electron transfer subunit"/>
    <property type="match status" value="1"/>
</dbReference>
<dbReference type="GO" id="GO:0016491">
    <property type="term" value="F:oxidoreductase activity"/>
    <property type="evidence" value="ECO:0007669"/>
    <property type="project" value="InterPro"/>
</dbReference>
<comment type="subunit">
    <text evidence="11">Heterotetramer of 2 PyrK and 2 PyrD type B subunits.</text>
</comment>
<dbReference type="GO" id="GO:0046872">
    <property type="term" value="F:metal ion binding"/>
    <property type="evidence" value="ECO:0007669"/>
    <property type="project" value="UniProtKB-KW"/>
</dbReference>
<gene>
    <name evidence="11" type="primary">pyrK</name>
    <name evidence="15" type="ORF">SAMN05216244_0671</name>
</gene>
<reference evidence="16" key="1">
    <citation type="submission" date="2016-10" db="EMBL/GenBank/DDBJ databases">
        <authorList>
            <person name="Varghese N."/>
            <person name="Submissions S."/>
        </authorList>
    </citation>
    <scope>NUCLEOTIDE SEQUENCE [LARGE SCALE GENOMIC DNA]</scope>
    <source>
        <strain evidence="16">CGMCC 1.6199</strain>
    </source>
</reference>
<keyword evidence="6 11" id="KW-0274">FAD</keyword>
<dbReference type="InterPro" id="IPR023455">
    <property type="entry name" value="Dihydroorotate_DHASE_ETsu"/>
</dbReference>
<evidence type="ECO:0000256" key="12">
    <source>
        <dbReference type="PIRSR" id="PIRSR006816-1"/>
    </source>
</evidence>
<dbReference type="CDD" id="cd06218">
    <property type="entry name" value="DHOD_e_trans"/>
    <property type="match status" value="1"/>
</dbReference>
<keyword evidence="8 11" id="KW-0249">Electron transport</keyword>
<dbReference type="Proteomes" id="UP000182347">
    <property type="component" value="Unassembled WGS sequence"/>
</dbReference>
<dbReference type="InterPro" id="IPR012165">
    <property type="entry name" value="Cyt_c3_hydrogenase_gsu"/>
</dbReference>
<protein>
    <recommendedName>
        <fullName evidence="11">Dihydroorotate dehydrogenase B (NAD(+)), electron transfer subunit</fullName>
    </recommendedName>
    <alternativeName>
        <fullName evidence="11">Dihydroorotate oxidase B, electron transfer subunit</fullName>
    </alternativeName>
</protein>
<dbReference type="PROSITE" id="PS51384">
    <property type="entry name" value="FAD_FR"/>
    <property type="match status" value="1"/>
</dbReference>
<dbReference type="InterPro" id="IPR037117">
    <property type="entry name" value="Dihydroorotate_DH_ele_sf"/>
</dbReference>
<evidence type="ECO:0000256" key="7">
    <source>
        <dbReference type="ARBA" id="ARBA00022975"/>
    </source>
</evidence>
<dbReference type="HAMAP" id="MF_01211">
    <property type="entry name" value="DHODB_Fe_S_bind"/>
    <property type="match status" value="1"/>
</dbReference>
<dbReference type="EMBL" id="FNHF01000001">
    <property type="protein sequence ID" value="SDL75981.1"/>
    <property type="molecule type" value="Genomic_DNA"/>
</dbReference>
<comment type="pathway">
    <text evidence="11">Pyrimidine metabolism; UMP biosynthesis via de novo pathway; orotate from (S)-dihydroorotate (NAD(+) route): step 1/1.</text>
</comment>
<dbReference type="InterPro" id="IPR039261">
    <property type="entry name" value="FNR_nucleotide-bd"/>
</dbReference>
<evidence type="ECO:0000256" key="1">
    <source>
        <dbReference type="ARBA" id="ARBA00006422"/>
    </source>
</evidence>
<dbReference type="UniPathway" id="UPA00070">
    <property type="reaction ID" value="UER00945"/>
</dbReference>
<dbReference type="Gene3D" id="2.40.30.10">
    <property type="entry name" value="Translation factors"/>
    <property type="match status" value="1"/>
</dbReference>
<dbReference type="InterPro" id="IPR017938">
    <property type="entry name" value="Riboflavin_synthase-like_b-brl"/>
</dbReference>
<evidence type="ECO:0000256" key="13">
    <source>
        <dbReference type="PIRSR" id="PIRSR006816-2"/>
    </source>
</evidence>
<dbReference type="RefSeq" id="WP_074597431.1">
    <property type="nucleotide sequence ID" value="NZ_FNHF01000001.1"/>
</dbReference>
<dbReference type="GO" id="GO:0050660">
    <property type="term" value="F:flavin adenine dinucleotide binding"/>
    <property type="evidence" value="ECO:0007669"/>
    <property type="project" value="InterPro"/>
</dbReference>
<keyword evidence="16" id="KW-1185">Reference proteome</keyword>
<keyword evidence="4 11" id="KW-0001">2Fe-2S</keyword>
<comment type="function">
    <text evidence="11">Responsible for channeling the electrons from the oxidation of dihydroorotate from the FMN redox center in the PyrD type B subunit to the ultimate electron acceptor NAD(+).</text>
</comment>
<evidence type="ECO:0000256" key="11">
    <source>
        <dbReference type="HAMAP-Rule" id="MF_01211"/>
    </source>
</evidence>
<evidence type="ECO:0000313" key="16">
    <source>
        <dbReference type="Proteomes" id="UP000182347"/>
    </source>
</evidence>
<keyword evidence="2 11" id="KW-0813">Transport</keyword>
<evidence type="ECO:0000256" key="3">
    <source>
        <dbReference type="ARBA" id="ARBA00022630"/>
    </source>
</evidence>
<keyword evidence="3 11" id="KW-0285">Flavoprotein</keyword>
<keyword evidence="9 11" id="KW-0408">Iron</keyword>
<dbReference type="GO" id="GO:0051537">
    <property type="term" value="F:2 iron, 2 sulfur cluster binding"/>
    <property type="evidence" value="ECO:0007669"/>
    <property type="project" value="UniProtKB-KW"/>
</dbReference>
<feature type="domain" description="FAD-binding FR-type" evidence="14">
    <location>
        <begin position="1"/>
        <end position="105"/>
    </location>
</feature>
<dbReference type="InterPro" id="IPR019480">
    <property type="entry name" value="Dihydroorotate_DH_Fe-S-bd"/>
</dbReference>
<feature type="binding site" evidence="11 13">
    <location>
        <position position="223"/>
    </location>
    <ligand>
        <name>[2Fe-2S] cluster</name>
        <dbReference type="ChEBI" id="CHEBI:190135"/>
    </ligand>
</feature>
<comment type="cofactor">
    <cofactor evidence="11">
        <name>[2Fe-2S] cluster</name>
        <dbReference type="ChEBI" id="CHEBI:190135"/>
    </cofactor>
    <text evidence="11">Binds 1 [2Fe-2S] cluster per subunit.</text>
</comment>
<evidence type="ECO:0000259" key="14">
    <source>
        <dbReference type="PROSITE" id="PS51384"/>
    </source>
</evidence>
<dbReference type="STRING" id="482461.SAMN05216244_0671"/>
<dbReference type="InterPro" id="IPR050353">
    <property type="entry name" value="PyrK_electron_transfer"/>
</dbReference>
<name>A0A1G9MPP2_9BACI</name>
<sequence>MMQTELTVLENNKIAEETVEMKLGINNANPATDIGNFTPGQFLHVKVGESDTALLRRPISIADIDGNGNITIIFKISGRGTDMLSKRTSGSRVNALLPCGTGYPVDNLKLDTALLVGGGIGVPPLYYLGKTLAGSGTRIISILGFQKAEHVFYKEKFAELGESIIVTDDGSYGEKGLVTDCLSKMDIDFDCFFSCGPTPMLRAVTNKLSGRPGYISVEQRMGCGIGACYACVVPVKGETGFKKICKDGPVFAANEVSL</sequence>
<feature type="binding site" evidence="11 13">
    <location>
        <position position="231"/>
    </location>
    <ligand>
        <name>[2Fe-2S] cluster</name>
        <dbReference type="ChEBI" id="CHEBI:190135"/>
    </ligand>
</feature>
<evidence type="ECO:0000256" key="4">
    <source>
        <dbReference type="ARBA" id="ARBA00022714"/>
    </source>
</evidence>
<proteinExistence type="inferred from homology"/>
<evidence type="ECO:0000256" key="2">
    <source>
        <dbReference type="ARBA" id="ARBA00022448"/>
    </source>
</evidence>
<evidence type="ECO:0000256" key="6">
    <source>
        <dbReference type="ARBA" id="ARBA00022827"/>
    </source>
</evidence>
<dbReference type="Pfam" id="PF10418">
    <property type="entry name" value="DHODB_Fe-S_bind"/>
    <property type="match status" value="1"/>
</dbReference>